<name>A0A4R6BSJ5_9STAP</name>
<keyword evidence="1" id="KW-1133">Transmembrane helix</keyword>
<feature type="transmembrane region" description="Helical" evidence="1">
    <location>
        <begin position="84"/>
        <end position="101"/>
    </location>
</feature>
<feature type="transmembrane region" description="Helical" evidence="1">
    <location>
        <begin position="135"/>
        <end position="155"/>
    </location>
</feature>
<dbReference type="EMBL" id="SCWB01000017">
    <property type="protein sequence ID" value="TDM07115.1"/>
    <property type="molecule type" value="Genomic_DNA"/>
</dbReference>
<feature type="transmembrane region" description="Helical" evidence="1">
    <location>
        <begin position="205"/>
        <end position="223"/>
    </location>
</feature>
<keyword evidence="1" id="KW-0812">Transmembrane</keyword>
<feature type="transmembrane region" description="Helical" evidence="1">
    <location>
        <begin position="44"/>
        <end position="77"/>
    </location>
</feature>
<accession>A0A4R6BSJ5</accession>
<reference evidence="2 3" key="1">
    <citation type="submission" date="2019-01" db="EMBL/GenBank/DDBJ databases">
        <title>Draft genome sequences of the type strains of six Macrococcus species.</title>
        <authorList>
            <person name="Mazhar S."/>
            <person name="Altermann E."/>
            <person name="Hill C."/>
            <person name="Mcauliffe O."/>
        </authorList>
    </citation>
    <scope>NUCLEOTIDE SEQUENCE [LARGE SCALE GENOMIC DNA]</scope>
    <source>
        <strain evidence="2 3">CCM4815</strain>
    </source>
</reference>
<proteinExistence type="predicted"/>
<sequence length="334" mass="38728">MNLRLIAHMTLITLPLLLIDWHSLYIILLTPLCVYFYVAGRRQTGLLVLIAANVVLAFSSSLSLIYLLLLIALIVIYYSMAEPFPLLLYIQLFYVVHVIFNPAHREIAILYGIHALLIIILMVTDRSTKDIKPIIFPVIALIIGITLLKFVYPFIIQQVPVDWIRKFDFEIRPLDKNDDYEKMNEELSKNREIPKVESTPKTNPSFYYIVGSIALAAAAFVIYKFRNAFHFLPTPAVSTPARHHQFRNEEFDFRSSLPKSYIRQFRRLEKAGLEHSIYYVTSDTFHDYLSRFNGSEQLLQLFNDCRYSSNPADQSKAVKSEVSKIIRQLEESQQ</sequence>
<protein>
    <recommendedName>
        <fullName evidence="4">DUF4129 domain-containing protein</fullName>
    </recommendedName>
</protein>
<keyword evidence="3" id="KW-1185">Reference proteome</keyword>
<feature type="transmembrane region" description="Helical" evidence="1">
    <location>
        <begin position="107"/>
        <end position="123"/>
    </location>
</feature>
<feature type="transmembrane region" description="Helical" evidence="1">
    <location>
        <begin position="12"/>
        <end position="38"/>
    </location>
</feature>
<evidence type="ECO:0000256" key="1">
    <source>
        <dbReference type="SAM" id="Phobius"/>
    </source>
</evidence>
<organism evidence="2 3">
    <name type="scientific">Macrococcus lamae</name>
    <dbReference type="NCBI Taxonomy" id="198484"/>
    <lineage>
        <taxon>Bacteria</taxon>
        <taxon>Bacillati</taxon>
        <taxon>Bacillota</taxon>
        <taxon>Bacilli</taxon>
        <taxon>Bacillales</taxon>
        <taxon>Staphylococcaceae</taxon>
        <taxon>Macrococcus</taxon>
    </lineage>
</organism>
<comment type="caution">
    <text evidence="2">The sequence shown here is derived from an EMBL/GenBank/DDBJ whole genome shotgun (WGS) entry which is preliminary data.</text>
</comment>
<keyword evidence="1" id="KW-0472">Membrane</keyword>
<dbReference type="AlphaFoldDB" id="A0A4R6BSJ5"/>
<evidence type="ECO:0000313" key="2">
    <source>
        <dbReference type="EMBL" id="TDM07115.1"/>
    </source>
</evidence>
<evidence type="ECO:0008006" key="4">
    <source>
        <dbReference type="Google" id="ProtNLM"/>
    </source>
</evidence>
<dbReference type="Proteomes" id="UP000294802">
    <property type="component" value="Unassembled WGS sequence"/>
</dbReference>
<gene>
    <name evidence="2" type="ORF">ERX29_09500</name>
</gene>
<dbReference type="RefSeq" id="WP_133444441.1">
    <property type="nucleotide sequence ID" value="NZ_SCWB01000017.1"/>
</dbReference>
<evidence type="ECO:0000313" key="3">
    <source>
        <dbReference type="Proteomes" id="UP000294802"/>
    </source>
</evidence>